<evidence type="ECO:0000256" key="1">
    <source>
        <dbReference type="SAM" id="MobiDB-lite"/>
    </source>
</evidence>
<name>A0A8T0HEB1_CERPU</name>
<evidence type="ECO:0000256" key="2">
    <source>
        <dbReference type="SAM" id="Phobius"/>
    </source>
</evidence>
<proteinExistence type="predicted"/>
<evidence type="ECO:0000313" key="3">
    <source>
        <dbReference type="EMBL" id="KAG0568584.1"/>
    </source>
</evidence>
<keyword evidence="2" id="KW-1133">Transmembrane helix</keyword>
<keyword evidence="2" id="KW-0812">Transmembrane</keyword>
<organism evidence="3 4">
    <name type="scientific">Ceratodon purpureus</name>
    <name type="common">Fire moss</name>
    <name type="synonym">Dicranum purpureum</name>
    <dbReference type="NCBI Taxonomy" id="3225"/>
    <lineage>
        <taxon>Eukaryota</taxon>
        <taxon>Viridiplantae</taxon>
        <taxon>Streptophyta</taxon>
        <taxon>Embryophyta</taxon>
        <taxon>Bryophyta</taxon>
        <taxon>Bryophytina</taxon>
        <taxon>Bryopsida</taxon>
        <taxon>Dicranidae</taxon>
        <taxon>Pseudoditrichales</taxon>
        <taxon>Ditrichaceae</taxon>
        <taxon>Ceratodon</taxon>
    </lineage>
</organism>
<gene>
    <name evidence="3" type="ORF">KC19_6G030900</name>
</gene>
<keyword evidence="4" id="KW-1185">Reference proteome</keyword>
<sequence length="228" mass="25082">MQFCIRCSGATAWCEHYDAVQSCAIVLLYLQVACALVGSLGAVYTGILLANLALALFALIAIESGSQSLGRAYAGFLGFSLLLDIVWFILFTDEIRHFWNGTQLDKFGAFSVKLMFSMQATGSGLRFLSSFLWCQMYRLGAISGTSATLQPVDFDARNSILDSYNLGNVRLGDDTFESEAIGGSIYDRAAFSSLFESFSREDDLDIENNGYRSEDESQLQSPLLQHES</sequence>
<dbReference type="PANTHER" id="PTHR35471:SF1">
    <property type="entry name" value="OS07G0223700 PROTEIN"/>
    <property type="match status" value="1"/>
</dbReference>
<dbReference type="OrthoDB" id="1916950at2759"/>
<dbReference type="EMBL" id="CM026427">
    <property type="protein sequence ID" value="KAG0568584.1"/>
    <property type="molecule type" value="Genomic_DNA"/>
</dbReference>
<feature type="compositionally biased region" description="Polar residues" evidence="1">
    <location>
        <begin position="218"/>
        <end position="228"/>
    </location>
</feature>
<feature type="region of interest" description="Disordered" evidence="1">
    <location>
        <begin position="207"/>
        <end position="228"/>
    </location>
</feature>
<dbReference type="PANTHER" id="PTHR35471">
    <property type="entry name" value="OS07G0223700 PROTEIN"/>
    <property type="match status" value="1"/>
</dbReference>
<evidence type="ECO:0000313" key="4">
    <source>
        <dbReference type="Proteomes" id="UP000822688"/>
    </source>
</evidence>
<protein>
    <submittedName>
        <fullName evidence="3">Uncharacterized protein</fullName>
    </submittedName>
</protein>
<keyword evidence="2" id="KW-0472">Membrane</keyword>
<dbReference type="Proteomes" id="UP000822688">
    <property type="component" value="Chromosome 6"/>
</dbReference>
<dbReference type="AlphaFoldDB" id="A0A8T0HEB1"/>
<feature type="transmembrane region" description="Helical" evidence="2">
    <location>
        <begin position="72"/>
        <end position="90"/>
    </location>
</feature>
<feature type="transmembrane region" description="Helical" evidence="2">
    <location>
        <begin position="27"/>
        <end position="60"/>
    </location>
</feature>
<reference evidence="3 4" key="1">
    <citation type="submission" date="2020-06" db="EMBL/GenBank/DDBJ databases">
        <title>WGS assembly of Ceratodon purpureus strain R40.</title>
        <authorList>
            <person name="Carey S.B."/>
            <person name="Jenkins J."/>
            <person name="Shu S."/>
            <person name="Lovell J.T."/>
            <person name="Sreedasyam A."/>
            <person name="Maumus F."/>
            <person name="Tiley G.P."/>
            <person name="Fernandez-Pozo N."/>
            <person name="Barry K."/>
            <person name="Chen C."/>
            <person name="Wang M."/>
            <person name="Lipzen A."/>
            <person name="Daum C."/>
            <person name="Saski C.A."/>
            <person name="Payton A.C."/>
            <person name="Mcbreen J.C."/>
            <person name="Conrad R.E."/>
            <person name="Kollar L.M."/>
            <person name="Olsson S."/>
            <person name="Huttunen S."/>
            <person name="Landis J.B."/>
            <person name="Wickett N.J."/>
            <person name="Johnson M.G."/>
            <person name="Rensing S.A."/>
            <person name="Grimwood J."/>
            <person name="Schmutz J."/>
            <person name="Mcdaniel S.F."/>
        </authorList>
    </citation>
    <scope>NUCLEOTIDE SEQUENCE [LARGE SCALE GENOMIC DNA]</scope>
    <source>
        <strain evidence="3 4">R40</strain>
    </source>
</reference>
<comment type="caution">
    <text evidence="3">The sequence shown here is derived from an EMBL/GenBank/DDBJ whole genome shotgun (WGS) entry which is preliminary data.</text>
</comment>
<accession>A0A8T0HEB1</accession>